<accession>A0ABY0P2L7</accession>
<name>A0ABY0P2L7_9HYPH</name>
<dbReference type="Gene3D" id="3.40.50.1580">
    <property type="entry name" value="Nucleoside phosphorylase domain"/>
    <property type="match status" value="1"/>
</dbReference>
<dbReference type="SUPFAM" id="SSF53167">
    <property type="entry name" value="Purine and uridine phosphorylases"/>
    <property type="match status" value="1"/>
</dbReference>
<comment type="caution">
    <text evidence="1">The sequence shown here is derived from an EMBL/GenBank/DDBJ whole genome shotgun (WGS) entry which is preliminary data.</text>
</comment>
<keyword evidence="2" id="KW-1185">Reference proteome</keyword>
<dbReference type="PANTHER" id="PTHR38643">
    <property type="entry name" value="PURINE NUCLEOSIDE PERMEASE C285.05-RELATED"/>
    <property type="match status" value="1"/>
</dbReference>
<gene>
    <name evidence="1" type="ORF">SAMN05421844_10681</name>
</gene>
<evidence type="ECO:0000313" key="1">
    <source>
        <dbReference type="EMBL" id="SDG94808.1"/>
    </source>
</evidence>
<protein>
    <submittedName>
        <fullName evidence="1">Purine nucleoside permease</fullName>
    </submittedName>
</protein>
<dbReference type="EMBL" id="FNBZ01000006">
    <property type="protein sequence ID" value="SDG94808.1"/>
    <property type="molecule type" value="Genomic_DNA"/>
</dbReference>
<evidence type="ECO:0000313" key="2">
    <source>
        <dbReference type="Proteomes" id="UP000199468"/>
    </source>
</evidence>
<dbReference type="Pfam" id="PF06516">
    <property type="entry name" value="NUP"/>
    <property type="match status" value="1"/>
</dbReference>
<dbReference type="InterPro" id="IPR035994">
    <property type="entry name" value="Nucleoside_phosphorylase_sf"/>
</dbReference>
<dbReference type="PANTHER" id="PTHR38643:SF1">
    <property type="entry name" value="PURINE NUCLEOSIDE PERMEASE C285.05-RELATED"/>
    <property type="match status" value="1"/>
</dbReference>
<sequence length="374" mass="40515">MMDERAPNMAKLARPLLRPPRTAFQLSAVESSMKQTTTRRAGLAALAFAAFGALAAPAAAQTQPIKVKVFIAAMFEIGENTGDRAGEFQHWYERYWKASQPHEVKGALKPVFCNSDGVCGSVLGMGKVNSSSSMQAILLDPAYDFSQAYFVLSGVAGTPPSRGTIGDVSWGSWLVDYDLGHRWAPEEGKPGEPVFMPRKGYESYRVFQLNPVLVNWAVKLGSGVNLQDSDSAKQYRMRYPDKKAQAAPSVQVGTHMTGDTFFHGPGLSKEAQYMAKLYGADDYVITEMEAAAITLVIKRQFGTDRIMSLRGAVNFDQGNPNETTLQHLDPAPGQTAGGFAETVANVAAVGSKVVDHIVADWPVWQKGVPPLPAK</sequence>
<organism evidence="1 2">
    <name type="scientific">Bosea robiniae</name>
    <dbReference type="NCBI Taxonomy" id="1036780"/>
    <lineage>
        <taxon>Bacteria</taxon>
        <taxon>Pseudomonadati</taxon>
        <taxon>Pseudomonadota</taxon>
        <taxon>Alphaproteobacteria</taxon>
        <taxon>Hyphomicrobiales</taxon>
        <taxon>Boseaceae</taxon>
        <taxon>Bosea</taxon>
    </lineage>
</organism>
<dbReference type="InterPro" id="IPR009486">
    <property type="entry name" value="Pur_nuclsid_perm"/>
</dbReference>
<dbReference type="Proteomes" id="UP000199468">
    <property type="component" value="Unassembled WGS sequence"/>
</dbReference>
<proteinExistence type="predicted"/>
<dbReference type="PIRSF" id="PIRSF013171">
    <property type="entry name" value="Pur_nuclsid_perm"/>
    <property type="match status" value="1"/>
</dbReference>
<reference evidence="1 2" key="1">
    <citation type="submission" date="2016-10" db="EMBL/GenBank/DDBJ databases">
        <authorList>
            <person name="Varghese N."/>
            <person name="Submissions S."/>
        </authorList>
    </citation>
    <scope>NUCLEOTIDE SEQUENCE [LARGE SCALE GENOMIC DNA]</scope>
    <source>
        <strain evidence="1 2">DSM 26672</strain>
    </source>
</reference>